<protein>
    <submittedName>
        <fullName evidence="1">Uncharacterized protein</fullName>
    </submittedName>
</protein>
<comment type="caution">
    <text evidence="1">The sequence shown here is derived from an EMBL/GenBank/DDBJ whole genome shotgun (WGS) entry which is preliminary data.</text>
</comment>
<sequence>MANFKRIGPKLGCNMGKDFYGSPTRPCFGELGYGVTCNSSESGHSCCFANDGKNSRLNELVD</sequence>
<proteinExistence type="predicted"/>
<dbReference type="OrthoDB" id="2012862at2759"/>
<evidence type="ECO:0000313" key="1">
    <source>
        <dbReference type="EMBL" id="KAG0497149.1"/>
    </source>
</evidence>
<keyword evidence="2" id="KW-1185">Reference proteome</keyword>
<dbReference type="AlphaFoldDB" id="A0A835RSD1"/>
<reference evidence="1 2" key="1">
    <citation type="journal article" date="2020" name="Nat. Food">
        <title>A phased Vanilla planifolia genome enables genetic improvement of flavour and production.</title>
        <authorList>
            <person name="Hasing T."/>
            <person name="Tang H."/>
            <person name="Brym M."/>
            <person name="Khazi F."/>
            <person name="Huang T."/>
            <person name="Chambers A.H."/>
        </authorList>
    </citation>
    <scope>NUCLEOTIDE SEQUENCE [LARGE SCALE GENOMIC DNA]</scope>
    <source>
        <tissue evidence="1">Leaf</tissue>
    </source>
</reference>
<dbReference type="EMBL" id="JADCNL010000001">
    <property type="protein sequence ID" value="KAG0497149.1"/>
    <property type="molecule type" value="Genomic_DNA"/>
</dbReference>
<dbReference type="Proteomes" id="UP000636800">
    <property type="component" value="Chromosome 1"/>
</dbReference>
<organism evidence="1 2">
    <name type="scientific">Vanilla planifolia</name>
    <name type="common">Vanilla</name>
    <dbReference type="NCBI Taxonomy" id="51239"/>
    <lineage>
        <taxon>Eukaryota</taxon>
        <taxon>Viridiplantae</taxon>
        <taxon>Streptophyta</taxon>
        <taxon>Embryophyta</taxon>
        <taxon>Tracheophyta</taxon>
        <taxon>Spermatophyta</taxon>
        <taxon>Magnoliopsida</taxon>
        <taxon>Liliopsida</taxon>
        <taxon>Asparagales</taxon>
        <taxon>Orchidaceae</taxon>
        <taxon>Vanilloideae</taxon>
        <taxon>Vanilleae</taxon>
        <taxon>Vanilla</taxon>
    </lineage>
</organism>
<evidence type="ECO:0000313" key="2">
    <source>
        <dbReference type="Proteomes" id="UP000636800"/>
    </source>
</evidence>
<gene>
    <name evidence="1" type="ORF">HPP92_001840</name>
</gene>
<accession>A0A835RSD1</accession>
<name>A0A835RSD1_VANPL</name>